<keyword evidence="5 7" id="KW-0560">Oxidoreductase</keyword>
<dbReference type="PROSITE" id="PS01064">
    <property type="entry name" value="PYRIDOX_OXIDASE"/>
    <property type="match status" value="1"/>
</dbReference>
<evidence type="ECO:0000256" key="4">
    <source>
        <dbReference type="ARBA" id="ARBA00022643"/>
    </source>
</evidence>
<feature type="binding site" evidence="7 9">
    <location>
        <begin position="80"/>
        <end position="81"/>
    </location>
    <ligand>
        <name>FMN</name>
        <dbReference type="ChEBI" id="CHEBI:58210"/>
    </ligand>
</feature>
<feature type="binding site" evidence="7 9">
    <location>
        <position position="198"/>
    </location>
    <ligand>
        <name>FMN</name>
        <dbReference type="ChEBI" id="CHEBI:58210"/>
    </ligand>
</feature>
<reference evidence="12 13" key="1">
    <citation type="submission" date="2020-08" db="EMBL/GenBank/DDBJ databases">
        <title>Sequencing the genomes of 1000 actinobacteria strains.</title>
        <authorList>
            <person name="Klenk H.-P."/>
        </authorList>
    </citation>
    <scope>NUCLEOTIDE SEQUENCE [LARGE SCALE GENOMIC DNA]</scope>
    <source>
        <strain evidence="12 13">DSM 45362</strain>
    </source>
</reference>
<evidence type="ECO:0000256" key="8">
    <source>
        <dbReference type="PIRSR" id="PIRSR000190-1"/>
    </source>
</evidence>
<dbReference type="Proteomes" id="UP000587527">
    <property type="component" value="Unassembled WGS sequence"/>
</dbReference>
<feature type="binding site" evidence="8">
    <location>
        <begin position="12"/>
        <end position="15"/>
    </location>
    <ligand>
        <name>substrate</name>
    </ligand>
</feature>
<comment type="similarity">
    <text evidence="1 7">Belongs to the pyridoxamine 5'-phosphate oxidase family.</text>
</comment>
<dbReference type="FunFam" id="2.30.110.10:FF:000020">
    <property type="entry name" value="PNPO isoform 11"/>
    <property type="match status" value="1"/>
</dbReference>
<dbReference type="GO" id="GO:0008615">
    <property type="term" value="P:pyridoxine biosynthetic process"/>
    <property type="evidence" value="ECO:0007669"/>
    <property type="project" value="UniProtKB-UniRule"/>
</dbReference>
<feature type="domain" description="Pyridoxamine 5'-phosphate oxidase N-terminal" evidence="10">
    <location>
        <begin position="38"/>
        <end position="161"/>
    </location>
</feature>
<feature type="binding site" evidence="7 9">
    <location>
        <position position="86"/>
    </location>
    <ligand>
        <name>FMN</name>
        <dbReference type="ChEBI" id="CHEBI:58210"/>
    </ligand>
</feature>
<dbReference type="AlphaFoldDB" id="A0A841BTT3"/>
<feature type="binding site" evidence="7 9">
    <location>
        <begin position="65"/>
        <end position="70"/>
    </location>
    <ligand>
        <name>FMN</name>
        <dbReference type="ChEBI" id="CHEBI:58210"/>
    </ligand>
</feature>
<dbReference type="SUPFAM" id="SSF50475">
    <property type="entry name" value="FMN-binding split barrel"/>
    <property type="match status" value="1"/>
</dbReference>
<comment type="pathway">
    <text evidence="7">Cofactor metabolism; pyridoxal 5'-phosphate salvage; pyridoxal 5'-phosphate from pyridoxamine 5'-phosphate: step 1/1.</text>
</comment>
<dbReference type="GO" id="GO:0004733">
    <property type="term" value="F:pyridoxamine phosphate oxidase activity"/>
    <property type="evidence" value="ECO:0007669"/>
    <property type="project" value="UniProtKB-UniRule"/>
</dbReference>
<evidence type="ECO:0000256" key="1">
    <source>
        <dbReference type="ARBA" id="ARBA00007301"/>
    </source>
</evidence>
<dbReference type="EC" id="1.4.3.5" evidence="7"/>
<name>A0A841BTT3_9ACTN</name>
<evidence type="ECO:0000313" key="12">
    <source>
        <dbReference type="EMBL" id="MBB5870569.1"/>
    </source>
</evidence>
<dbReference type="Pfam" id="PF01243">
    <property type="entry name" value="PNPOx_N"/>
    <property type="match status" value="1"/>
</dbReference>
<feature type="binding site" evidence="7 8">
    <location>
        <position position="127"/>
    </location>
    <ligand>
        <name>substrate</name>
    </ligand>
</feature>
<accession>A0A841BTT3</accession>
<keyword evidence="6 7" id="KW-0664">Pyridoxine biosynthesis</keyword>
<dbReference type="PIRSF" id="PIRSF000190">
    <property type="entry name" value="Pyd_amn-ph_oxd"/>
    <property type="match status" value="1"/>
</dbReference>
<protein>
    <recommendedName>
        <fullName evidence="7">Pyridoxine/pyridoxamine 5'-phosphate oxidase</fullName>
        <ecNumber evidence="7">1.4.3.5</ecNumber>
    </recommendedName>
    <alternativeName>
        <fullName evidence="7">PNP/PMP oxidase</fullName>
        <shortName evidence="7">PNPOx</shortName>
    </alternativeName>
    <alternativeName>
        <fullName evidence="7">Pyridoxal 5'-phosphate synthase</fullName>
    </alternativeName>
</protein>
<feature type="binding site" evidence="7 9">
    <location>
        <position position="87"/>
    </location>
    <ligand>
        <name>FMN</name>
        <dbReference type="ChEBI" id="CHEBI:58210"/>
    </ligand>
</feature>
<keyword evidence="4 7" id="KW-0288">FMN</keyword>
<evidence type="ECO:0000256" key="5">
    <source>
        <dbReference type="ARBA" id="ARBA00023002"/>
    </source>
</evidence>
<organism evidence="12 13">
    <name type="scientific">Allocatelliglobosispora scoriae</name>
    <dbReference type="NCBI Taxonomy" id="643052"/>
    <lineage>
        <taxon>Bacteria</taxon>
        <taxon>Bacillati</taxon>
        <taxon>Actinomycetota</taxon>
        <taxon>Actinomycetes</taxon>
        <taxon>Micromonosporales</taxon>
        <taxon>Micromonosporaceae</taxon>
        <taxon>Allocatelliglobosispora</taxon>
    </lineage>
</organism>
<evidence type="ECO:0000259" key="11">
    <source>
        <dbReference type="Pfam" id="PF10590"/>
    </source>
</evidence>
<dbReference type="EMBL" id="JACHMN010000002">
    <property type="protein sequence ID" value="MBB5870569.1"/>
    <property type="molecule type" value="Genomic_DNA"/>
</dbReference>
<dbReference type="UniPathway" id="UPA01068">
    <property type="reaction ID" value="UER00304"/>
</dbReference>
<dbReference type="Gene3D" id="2.30.110.10">
    <property type="entry name" value="Electron Transport, Fmn-binding Protein, Chain A"/>
    <property type="match status" value="1"/>
</dbReference>
<feature type="binding site" evidence="7 9">
    <location>
        <begin position="144"/>
        <end position="145"/>
    </location>
    <ligand>
        <name>FMN</name>
        <dbReference type="ChEBI" id="CHEBI:58210"/>
    </ligand>
</feature>
<keyword evidence="13" id="KW-1185">Reference proteome</keyword>
<evidence type="ECO:0000256" key="6">
    <source>
        <dbReference type="ARBA" id="ARBA00023096"/>
    </source>
</evidence>
<comment type="cofactor">
    <cofactor evidence="7 9">
        <name>FMN</name>
        <dbReference type="ChEBI" id="CHEBI:58210"/>
    </cofactor>
    <text evidence="7 9">Binds 1 FMN per subunit.</text>
</comment>
<dbReference type="NCBIfam" id="NF004231">
    <property type="entry name" value="PRK05679.1"/>
    <property type="match status" value="1"/>
</dbReference>
<comment type="function">
    <text evidence="7">Catalyzes the oxidation of either pyridoxine 5'-phosphate (PNP) or pyridoxamine 5'-phosphate (PMP) into pyridoxal 5'-phosphate (PLP).</text>
</comment>
<proteinExistence type="inferred from homology"/>
<dbReference type="InterPro" id="IPR019576">
    <property type="entry name" value="Pyridoxamine_oxidase_dimer_C"/>
</dbReference>
<feature type="domain" description="Pyridoxine 5'-phosphate oxidase dimerisation C-terminal" evidence="11">
    <location>
        <begin position="175"/>
        <end position="230"/>
    </location>
</feature>
<dbReference type="PANTHER" id="PTHR10851">
    <property type="entry name" value="PYRIDOXINE-5-PHOSPHATE OXIDASE"/>
    <property type="match status" value="1"/>
</dbReference>
<gene>
    <name evidence="7" type="primary">pdxH</name>
    <name evidence="12" type="ORF">F4553_003948</name>
</gene>
<dbReference type="PANTHER" id="PTHR10851:SF0">
    <property type="entry name" value="PYRIDOXINE-5'-PHOSPHATE OXIDASE"/>
    <property type="match status" value="1"/>
</dbReference>
<dbReference type="GO" id="GO:0010181">
    <property type="term" value="F:FMN binding"/>
    <property type="evidence" value="ECO:0007669"/>
    <property type="project" value="UniProtKB-UniRule"/>
</dbReference>
<evidence type="ECO:0000313" key="13">
    <source>
        <dbReference type="Proteomes" id="UP000587527"/>
    </source>
</evidence>
<dbReference type="HAMAP" id="MF_01629">
    <property type="entry name" value="PdxH"/>
    <property type="match status" value="1"/>
</dbReference>
<feature type="binding site" evidence="7 8">
    <location>
        <position position="131"/>
    </location>
    <ligand>
        <name>substrate</name>
    </ligand>
</feature>
<feature type="binding site" evidence="7 8">
    <location>
        <begin position="194"/>
        <end position="196"/>
    </location>
    <ligand>
        <name>substrate</name>
    </ligand>
</feature>
<dbReference type="InterPro" id="IPR000659">
    <property type="entry name" value="Pyridox_Oxase"/>
</dbReference>
<comment type="catalytic activity">
    <reaction evidence="7">
        <text>pyridoxine 5'-phosphate + O2 = pyridoxal 5'-phosphate + H2O2</text>
        <dbReference type="Rhea" id="RHEA:15149"/>
        <dbReference type="ChEBI" id="CHEBI:15379"/>
        <dbReference type="ChEBI" id="CHEBI:16240"/>
        <dbReference type="ChEBI" id="CHEBI:58589"/>
        <dbReference type="ChEBI" id="CHEBI:597326"/>
        <dbReference type="EC" id="1.4.3.5"/>
    </reaction>
</comment>
<evidence type="ECO:0000256" key="7">
    <source>
        <dbReference type="HAMAP-Rule" id="MF_01629"/>
    </source>
</evidence>
<dbReference type="InterPro" id="IPR011576">
    <property type="entry name" value="Pyridox_Oxase_N"/>
</dbReference>
<comment type="catalytic activity">
    <reaction evidence="7">
        <text>pyridoxamine 5'-phosphate + O2 + H2O = pyridoxal 5'-phosphate + H2O2 + NH4(+)</text>
        <dbReference type="Rhea" id="RHEA:15817"/>
        <dbReference type="ChEBI" id="CHEBI:15377"/>
        <dbReference type="ChEBI" id="CHEBI:15379"/>
        <dbReference type="ChEBI" id="CHEBI:16240"/>
        <dbReference type="ChEBI" id="CHEBI:28938"/>
        <dbReference type="ChEBI" id="CHEBI:58451"/>
        <dbReference type="ChEBI" id="CHEBI:597326"/>
        <dbReference type="EC" id="1.4.3.5"/>
    </reaction>
</comment>
<comment type="caution">
    <text evidence="12">The sequence shown here is derived from an EMBL/GenBank/DDBJ whole genome shotgun (WGS) entry which is preliminary data.</text>
</comment>
<sequence>MSTNTPDLARMRMDYATAALSETDLAADWHTQFAGWFADAVAAQVLEPNAMVVATASPEGVPSARTVLMKGFDQRGFTFFTNYESRKGTELAANPVASLVFPWYALQRQVIVCGTVERVSRAETEAYFAVRPHASQIGAWASPQSRVVAGREELTAAFDEAGDRFPAQVDPPPHWGGFLVRPTSVEFWQGRRSRMHDRLRFRLAGGLAGDAAGDTDHNGSPEWIVERLAP</sequence>
<feature type="binding site" evidence="7 9">
    <location>
        <position position="109"/>
    </location>
    <ligand>
        <name>FMN</name>
        <dbReference type="ChEBI" id="CHEBI:58210"/>
    </ligand>
</feature>
<comment type="subunit">
    <text evidence="2 7">Homodimer.</text>
</comment>
<evidence type="ECO:0000259" key="10">
    <source>
        <dbReference type="Pfam" id="PF01243"/>
    </source>
</evidence>
<keyword evidence="3 7" id="KW-0285">Flavoprotein</keyword>
<evidence type="ECO:0000256" key="3">
    <source>
        <dbReference type="ARBA" id="ARBA00022630"/>
    </source>
</evidence>
<feature type="binding site" evidence="7 8">
    <location>
        <position position="70"/>
    </location>
    <ligand>
        <name>substrate</name>
    </ligand>
</feature>
<dbReference type="NCBIfam" id="TIGR00558">
    <property type="entry name" value="pdxH"/>
    <property type="match status" value="1"/>
</dbReference>
<feature type="binding site" evidence="7 9">
    <location>
        <position position="188"/>
    </location>
    <ligand>
        <name>FMN</name>
        <dbReference type="ChEBI" id="CHEBI:58210"/>
    </ligand>
</feature>
<evidence type="ECO:0000256" key="9">
    <source>
        <dbReference type="PIRSR" id="PIRSR000190-2"/>
    </source>
</evidence>
<dbReference type="InterPro" id="IPR012349">
    <property type="entry name" value="Split_barrel_FMN-bd"/>
</dbReference>
<evidence type="ECO:0000256" key="2">
    <source>
        <dbReference type="ARBA" id="ARBA00011738"/>
    </source>
</evidence>
<feature type="binding site" evidence="7 8">
    <location>
        <position position="135"/>
    </location>
    <ligand>
        <name>substrate</name>
    </ligand>
</feature>
<dbReference type="InterPro" id="IPR019740">
    <property type="entry name" value="Pyridox_Oxase_CS"/>
</dbReference>
<dbReference type="Pfam" id="PF10590">
    <property type="entry name" value="PNP_phzG_C"/>
    <property type="match status" value="1"/>
</dbReference>
<comment type="pathway">
    <text evidence="7">Cofactor metabolism; pyridoxal 5'-phosphate salvage; pyridoxal 5'-phosphate from pyridoxine 5'-phosphate: step 1/1.</text>
</comment>